<dbReference type="STRING" id="1802727.A2937_03375"/>
<protein>
    <recommendedName>
        <fullName evidence="4">Protease PrsW</fullName>
    </recommendedName>
</protein>
<feature type="transmembrane region" description="Helical" evidence="1">
    <location>
        <begin position="166"/>
        <end position="188"/>
    </location>
</feature>
<feature type="transmembrane region" description="Helical" evidence="1">
    <location>
        <begin position="12"/>
        <end position="30"/>
    </location>
</feature>
<keyword evidence="1" id="KW-0812">Transmembrane</keyword>
<organism evidence="2 3">
    <name type="scientific">Candidatus Yonathbacteria bacterium RIFCSPLOWO2_01_FULL_47_33b</name>
    <dbReference type="NCBI Taxonomy" id="1802727"/>
    <lineage>
        <taxon>Bacteria</taxon>
        <taxon>Candidatus Yonathiibacteriota</taxon>
    </lineage>
</organism>
<feature type="transmembrane region" description="Helical" evidence="1">
    <location>
        <begin position="226"/>
        <end position="246"/>
    </location>
</feature>
<dbReference type="GO" id="GO:0008233">
    <property type="term" value="F:peptidase activity"/>
    <property type="evidence" value="ECO:0007669"/>
    <property type="project" value="InterPro"/>
</dbReference>
<keyword evidence="1" id="KW-1133">Transmembrane helix</keyword>
<dbReference type="Proteomes" id="UP000177987">
    <property type="component" value="Unassembled WGS sequence"/>
</dbReference>
<feature type="transmembrane region" description="Helical" evidence="1">
    <location>
        <begin position="126"/>
        <end position="146"/>
    </location>
</feature>
<dbReference type="EMBL" id="MHUW01000003">
    <property type="protein sequence ID" value="OHA84266.1"/>
    <property type="molecule type" value="Genomic_DNA"/>
</dbReference>
<gene>
    <name evidence="2" type="ORF">A2937_03375</name>
</gene>
<dbReference type="Pfam" id="PF13367">
    <property type="entry name" value="PrsW-protease"/>
    <property type="match status" value="1"/>
</dbReference>
<accession>A0A1G2SGV8</accession>
<dbReference type="AlphaFoldDB" id="A0A1G2SGV8"/>
<reference evidence="2 3" key="1">
    <citation type="journal article" date="2016" name="Nat. Commun.">
        <title>Thousands of microbial genomes shed light on interconnected biogeochemical processes in an aquifer system.</title>
        <authorList>
            <person name="Anantharaman K."/>
            <person name="Brown C.T."/>
            <person name="Hug L.A."/>
            <person name="Sharon I."/>
            <person name="Castelle C.J."/>
            <person name="Probst A.J."/>
            <person name="Thomas B.C."/>
            <person name="Singh A."/>
            <person name="Wilkins M.J."/>
            <person name="Karaoz U."/>
            <person name="Brodie E.L."/>
            <person name="Williams K.H."/>
            <person name="Hubbard S.S."/>
            <person name="Banfield J.F."/>
        </authorList>
    </citation>
    <scope>NUCLEOTIDE SEQUENCE [LARGE SCALE GENOMIC DNA]</scope>
</reference>
<dbReference type="PANTHER" id="PTHR36844:SF1">
    <property type="entry name" value="PROTEASE PRSW"/>
    <property type="match status" value="1"/>
</dbReference>
<comment type="caution">
    <text evidence="2">The sequence shown here is derived from an EMBL/GenBank/DDBJ whole genome shotgun (WGS) entry which is preliminary data.</text>
</comment>
<feature type="transmembrane region" description="Helical" evidence="1">
    <location>
        <begin position="195"/>
        <end position="214"/>
    </location>
</feature>
<evidence type="ECO:0000313" key="3">
    <source>
        <dbReference type="Proteomes" id="UP000177987"/>
    </source>
</evidence>
<feature type="transmembrane region" description="Helical" evidence="1">
    <location>
        <begin position="42"/>
        <end position="72"/>
    </location>
</feature>
<evidence type="ECO:0008006" key="4">
    <source>
        <dbReference type="Google" id="ProtNLM"/>
    </source>
</evidence>
<proteinExistence type="predicted"/>
<sequence length="258" mass="28350">MAETIFSIKPLAVAFAGGVLPALVWLWFWLRQDHEKPEPKGLIALSFAAGMAVVFFVALAQKFIVAIMPALMQGIDLLAAQFTLAAPSFETVQAILWSFIEEFGVFATVFLVAYQSKHFDEPLDAILYLITAALGFAAMENTLYILKDIMNGGGMTIFFDSNLRFVGATTLHIVSAAILGIAFAFAFYARFWIQFIAGVVGILLATLLHAYFNLSIMNTYGTLNTITVFAPFWGAIIGIIILIQVVKHIKNPNEKTIL</sequence>
<keyword evidence="1" id="KW-0472">Membrane</keyword>
<name>A0A1G2SGV8_9BACT</name>
<evidence type="ECO:0000256" key="1">
    <source>
        <dbReference type="SAM" id="Phobius"/>
    </source>
</evidence>
<feature type="transmembrane region" description="Helical" evidence="1">
    <location>
        <begin position="92"/>
        <end position="114"/>
    </location>
</feature>
<evidence type="ECO:0000313" key="2">
    <source>
        <dbReference type="EMBL" id="OHA84266.1"/>
    </source>
</evidence>
<dbReference type="PANTHER" id="PTHR36844">
    <property type="entry name" value="PROTEASE PRSW"/>
    <property type="match status" value="1"/>
</dbReference>
<dbReference type="InterPro" id="IPR026898">
    <property type="entry name" value="PrsW"/>
</dbReference>